<dbReference type="AlphaFoldDB" id="A0A1I3CSL5"/>
<dbReference type="Proteomes" id="UP000183639">
    <property type="component" value="Unassembled WGS sequence"/>
</dbReference>
<evidence type="ECO:0000256" key="2">
    <source>
        <dbReference type="ARBA" id="ARBA00006555"/>
    </source>
</evidence>
<keyword evidence="7" id="KW-0653">Protein transport</keyword>
<dbReference type="EMBL" id="FOQK01000004">
    <property type="protein sequence ID" value="SFH77534.1"/>
    <property type="molecule type" value="Genomic_DNA"/>
</dbReference>
<keyword evidence="3" id="KW-0813">Transport</keyword>
<comment type="subcellular location">
    <subcellularLocation>
        <location evidence="1">Cell inner membrane</location>
        <topology evidence="1">Single-pass membrane protein</topology>
        <orientation evidence="1">Periplasmic side</orientation>
    </subcellularLocation>
</comment>
<dbReference type="InterPro" id="IPR006260">
    <property type="entry name" value="TonB/TolA_C"/>
</dbReference>
<comment type="similarity">
    <text evidence="2">Belongs to the TonB family.</text>
</comment>
<gene>
    <name evidence="13" type="ORF">SAMN04487861_104114</name>
</gene>
<feature type="compositionally biased region" description="Gly residues" evidence="10">
    <location>
        <begin position="130"/>
        <end position="153"/>
    </location>
</feature>
<name>A0A1I3CSL5_SELRU</name>
<feature type="domain" description="TonB C-terminal" evidence="12">
    <location>
        <begin position="159"/>
        <end position="249"/>
    </location>
</feature>
<evidence type="ECO:0000256" key="3">
    <source>
        <dbReference type="ARBA" id="ARBA00022448"/>
    </source>
</evidence>
<dbReference type="Gene3D" id="3.30.1150.10">
    <property type="match status" value="1"/>
</dbReference>
<dbReference type="PANTHER" id="PTHR33446">
    <property type="entry name" value="PROTEIN TONB-RELATED"/>
    <property type="match status" value="1"/>
</dbReference>
<feature type="transmembrane region" description="Helical" evidence="11">
    <location>
        <begin position="12"/>
        <end position="34"/>
    </location>
</feature>
<evidence type="ECO:0000256" key="5">
    <source>
        <dbReference type="ARBA" id="ARBA00022519"/>
    </source>
</evidence>
<evidence type="ECO:0000256" key="7">
    <source>
        <dbReference type="ARBA" id="ARBA00022927"/>
    </source>
</evidence>
<dbReference type="OrthoDB" id="1683332at2"/>
<protein>
    <submittedName>
        <fullName evidence="13">Protein TonB</fullName>
    </submittedName>
</protein>
<accession>A0A1I3CSL5</accession>
<evidence type="ECO:0000256" key="11">
    <source>
        <dbReference type="SAM" id="Phobius"/>
    </source>
</evidence>
<evidence type="ECO:0000256" key="4">
    <source>
        <dbReference type="ARBA" id="ARBA00022475"/>
    </source>
</evidence>
<sequence length="249" mass="25628">MQKDHVACRAWLISVFVHLCLFFLLAVSGVFVLIRPDVQEREPVDVTIADLPAGDAVQPGDAGETPAAAGASQSWEIALPAQLPAIREDYTKTSQQQQQPTAADTAAGTDAVAAGSVGPSQGSGKKDSVGGTGSGHGRGNGTDNGAGTGGGSGAAPAGSGRVAARCVYQPVPAYPEELRRQGVEGSVRVQILVAADDSVEQVEVIKSSGYPAMDAAAVSATYGCRFKMNGSRGRYTTTYAFRLDAADDW</sequence>
<dbReference type="GO" id="GO:0031992">
    <property type="term" value="F:energy transducer activity"/>
    <property type="evidence" value="ECO:0007669"/>
    <property type="project" value="TreeGrafter"/>
</dbReference>
<dbReference type="RefSeq" id="WP_143092094.1">
    <property type="nucleotide sequence ID" value="NZ_FOQK01000004.1"/>
</dbReference>
<keyword evidence="9 11" id="KW-0472">Membrane</keyword>
<dbReference type="NCBIfam" id="TIGR01352">
    <property type="entry name" value="tonB_Cterm"/>
    <property type="match status" value="1"/>
</dbReference>
<evidence type="ECO:0000256" key="1">
    <source>
        <dbReference type="ARBA" id="ARBA00004383"/>
    </source>
</evidence>
<evidence type="ECO:0000256" key="6">
    <source>
        <dbReference type="ARBA" id="ARBA00022692"/>
    </source>
</evidence>
<evidence type="ECO:0000256" key="9">
    <source>
        <dbReference type="ARBA" id="ARBA00023136"/>
    </source>
</evidence>
<evidence type="ECO:0000313" key="14">
    <source>
        <dbReference type="Proteomes" id="UP000183639"/>
    </source>
</evidence>
<keyword evidence="4" id="KW-1003">Cell membrane</keyword>
<dbReference type="GO" id="GO:0015031">
    <property type="term" value="P:protein transport"/>
    <property type="evidence" value="ECO:0007669"/>
    <property type="project" value="UniProtKB-KW"/>
</dbReference>
<dbReference type="GO" id="GO:0055085">
    <property type="term" value="P:transmembrane transport"/>
    <property type="evidence" value="ECO:0007669"/>
    <property type="project" value="InterPro"/>
</dbReference>
<evidence type="ECO:0000313" key="13">
    <source>
        <dbReference type="EMBL" id="SFH77534.1"/>
    </source>
</evidence>
<proteinExistence type="inferred from homology"/>
<evidence type="ECO:0000256" key="10">
    <source>
        <dbReference type="SAM" id="MobiDB-lite"/>
    </source>
</evidence>
<evidence type="ECO:0000256" key="8">
    <source>
        <dbReference type="ARBA" id="ARBA00022989"/>
    </source>
</evidence>
<dbReference type="GO" id="GO:0098797">
    <property type="term" value="C:plasma membrane protein complex"/>
    <property type="evidence" value="ECO:0007669"/>
    <property type="project" value="TreeGrafter"/>
</dbReference>
<dbReference type="InterPro" id="IPR037682">
    <property type="entry name" value="TonB_C"/>
</dbReference>
<feature type="region of interest" description="Disordered" evidence="10">
    <location>
        <begin position="90"/>
        <end position="156"/>
    </location>
</feature>
<keyword evidence="8 11" id="KW-1133">Transmembrane helix</keyword>
<evidence type="ECO:0000259" key="12">
    <source>
        <dbReference type="PROSITE" id="PS52015"/>
    </source>
</evidence>
<organism evidence="13 14">
    <name type="scientific">Selenomonas ruminantium</name>
    <dbReference type="NCBI Taxonomy" id="971"/>
    <lineage>
        <taxon>Bacteria</taxon>
        <taxon>Bacillati</taxon>
        <taxon>Bacillota</taxon>
        <taxon>Negativicutes</taxon>
        <taxon>Selenomonadales</taxon>
        <taxon>Selenomonadaceae</taxon>
        <taxon>Selenomonas</taxon>
    </lineage>
</organism>
<dbReference type="SUPFAM" id="SSF74653">
    <property type="entry name" value="TolA/TonB C-terminal domain"/>
    <property type="match status" value="1"/>
</dbReference>
<feature type="region of interest" description="Disordered" evidence="10">
    <location>
        <begin position="52"/>
        <end position="73"/>
    </location>
</feature>
<dbReference type="PROSITE" id="PS52015">
    <property type="entry name" value="TONB_CTD"/>
    <property type="match status" value="1"/>
</dbReference>
<dbReference type="InterPro" id="IPR051045">
    <property type="entry name" value="TonB-dependent_transducer"/>
</dbReference>
<keyword evidence="5" id="KW-0997">Cell inner membrane</keyword>
<reference evidence="13 14" key="1">
    <citation type="submission" date="2016-10" db="EMBL/GenBank/DDBJ databases">
        <authorList>
            <person name="de Groot N.N."/>
        </authorList>
    </citation>
    <scope>NUCLEOTIDE SEQUENCE [LARGE SCALE GENOMIC DNA]</scope>
    <source>
        <strain evidence="13 14">Z108</strain>
    </source>
</reference>
<keyword evidence="6 11" id="KW-0812">Transmembrane</keyword>
<dbReference type="Pfam" id="PF03544">
    <property type="entry name" value="TonB_C"/>
    <property type="match status" value="1"/>
</dbReference>
<dbReference type="PANTHER" id="PTHR33446:SF2">
    <property type="entry name" value="PROTEIN TONB"/>
    <property type="match status" value="1"/>
</dbReference>
<feature type="compositionally biased region" description="Low complexity" evidence="10">
    <location>
        <begin position="93"/>
        <end position="117"/>
    </location>
</feature>